<evidence type="ECO:0000259" key="18">
    <source>
        <dbReference type="PROSITE" id="PS50113"/>
    </source>
</evidence>
<feature type="domain" description="PAC" evidence="18">
    <location>
        <begin position="528"/>
        <end position="575"/>
    </location>
</feature>
<dbReference type="Gene3D" id="3.40.50.2300">
    <property type="match status" value="1"/>
</dbReference>
<dbReference type="SUPFAM" id="SSF55781">
    <property type="entry name" value="GAF domain-like"/>
    <property type="match status" value="2"/>
</dbReference>
<dbReference type="InterPro" id="IPR013656">
    <property type="entry name" value="PAS_4"/>
</dbReference>
<dbReference type="InterPro" id="IPR001610">
    <property type="entry name" value="PAC"/>
</dbReference>
<evidence type="ECO:0000313" key="19">
    <source>
        <dbReference type="EMBL" id="GJE64610.1"/>
    </source>
</evidence>
<dbReference type="SMART" id="SM00086">
    <property type="entry name" value="PAC"/>
    <property type="match status" value="3"/>
</dbReference>
<keyword evidence="4" id="KW-0600">Photoreceptor protein</keyword>
<organism evidence="19 20">
    <name type="scientific">Methylorubrum aminovorans</name>
    <dbReference type="NCBI Taxonomy" id="269069"/>
    <lineage>
        <taxon>Bacteria</taxon>
        <taxon>Pseudomonadati</taxon>
        <taxon>Pseudomonadota</taxon>
        <taxon>Alphaproteobacteria</taxon>
        <taxon>Hyphomicrobiales</taxon>
        <taxon>Methylobacteriaceae</taxon>
        <taxon>Methylorubrum</taxon>
    </lineage>
</organism>
<dbReference type="SMART" id="SM00091">
    <property type="entry name" value="PAS"/>
    <property type="match status" value="3"/>
</dbReference>
<feature type="domain" description="PAC" evidence="18">
    <location>
        <begin position="831"/>
        <end position="884"/>
    </location>
</feature>
<reference evidence="19" key="2">
    <citation type="submission" date="2021-08" db="EMBL/GenBank/DDBJ databases">
        <authorList>
            <person name="Tani A."/>
            <person name="Ola A."/>
            <person name="Ogura Y."/>
            <person name="Katsura K."/>
            <person name="Hayashi T."/>
        </authorList>
    </citation>
    <scope>NUCLEOTIDE SEQUENCE</scope>
    <source>
        <strain evidence="19">NBRC 15686</strain>
    </source>
</reference>
<dbReference type="Pfam" id="PF13185">
    <property type="entry name" value="GAF_2"/>
    <property type="match status" value="1"/>
</dbReference>
<dbReference type="PANTHER" id="PTHR43304">
    <property type="entry name" value="PHYTOCHROME-LIKE PROTEIN CPH1"/>
    <property type="match status" value="1"/>
</dbReference>
<name>A0ABQ4UFP1_9HYPH</name>
<comment type="catalytic activity">
    <reaction evidence="1">
        <text>ATP + protein L-histidine = ADP + protein N-phospho-L-histidine.</text>
        <dbReference type="EC" id="2.7.13.3"/>
    </reaction>
</comment>
<keyword evidence="20" id="KW-1185">Reference proteome</keyword>
<sequence>MTVWPVGNGEMVERIRSFAWATTGLGPMQDWPQSLKTAVEMTVGSALPSLLAWGPNLTLLYNDAYIPILGAKHAAALGSPLAEVWPEVSDHGMIAAALRGETQRHTDEFFELPSRAEQPVGWFTASWIPLRDEAGTIRGLYAVVLENTARILAEQALRENEEHLRYTVEFNPQISWTADRDGAIDFIPTRFREWTGVSGYGKSWIEVQHPIDARATIEHWMTSVRTGEPLDIQHRVRMGASDAYRWLRSRAYPRRDAQGRIVRWYGTTEDIHDFKITEQALRQREEQQAFLLRLSDALRPLADTAAIQAEACRLLGDQLDADRTFCAAIDLPKDQLVVEREYLRRPLRHAYVGMHPLSRVRWLTPLYRAPNPAVLTDVAASDLIPEADRAILQEGQFVAWIGAPLVKHSELVGTLNVVCAEPRAWTESEVALVVETGERIWAAMERARAERSVREADMRLRTMADAAPVLHWDVDTQGAIFVNEHYLAFFGVDFDVLARDGWERFLHPADAERHVALFREAFAQGRPFADEARFRRADGQYRWLSSSGRPLEDGRFVGVSIDVTERRQAEERVRRNNAVLQAINLVFSETLGASSEESLARISLDLAEELTDSAIGFMGEIDEATGRLDGLFFSDRSRAHYAALAGEGGSGLPPGKLALGLAVHGIYGRVLRDGESFIVNNLASHPDRIGTPAGHVPLTAFLGVPLKQGDKTRGLIGLGNRPGGYRPEDLEAVEALAPAIWHALRAKRAELRLRESEERFRQFAEASSDVLWIRNAETLEMEFISPALRTVYGVDPDILGGDVRQWARHMLPEDRERSFMNLQRVASGQSLVNEFRIQRPSDGAFRWIRSTLFPLRDEQGRVRRIGGLSSDTTEAKLLTGHQAVLLAELQHRVRNIMAVTRSIVARTGERAESVADYASLVGGRLLTLSRVQALLTRSANAGVPVATIVHDEVSAQALREDQYDLSGPEVELSPKAAEILTLAVHELATNALKYGALGVPEGRVRVRWALFEKRGETWLGFDWVEAGAPNSAQDVSRNGHPASVRGGFGRELVEGRLPYELGGRGRLEIGPDGARCRLEFPLRDGASILETDAPQRATVSGGALDMTGQANLSGHRVLVVEDDYYLATDTARALQGAGAEVIGPCPTEEAAREALEDGRPAAALVDINLGSGPSFTLAALLRERGVPFVFITGYDEGVIPPDFADVERLQKPVELKRVVHFLADTLLAEP</sequence>
<dbReference type="Gene3D" id="3.30.450.40">
    <property type="match status" value="2"/>
</dbReference>
<dbReference type="Gene3D" id="3.30.450.20">
    <property type="entry name" value="PAS domain"/>
    <property type="match status" value="4"/>
</dbReference>
<evidence type="ECO:0000256" key="8">
    <source>
        <dbReference type="ARBA" id="ARBA00022643"/>
    </source>
</evidence>
<dbReference type="InterPro" id="IPR052162">
    <property type="entry name" value="Sensor_kinase/Photoreceptor"/>
</dbReference>
<evidence type="ECO:0000256" key="9">
    <source>
        <dbReference type="ARBA" id="ARBA00022679"/>
    </source>
</evidence>
<keyword evidence="7" id="KW-0285">Flavoprotein</keyword>
<evidence type="ECO:0000256" key="10">
    <source>
        <dbReference type="ARBA" id="ARBA00022741"/>
    </source>
</evidence>
<feature type="domain" description="PAS" evidence="17">
    <location>
        <begin position="756"/>
        <end position="829"/>
    </location>
</feature>
<evidence type="ECO:0000256" key="12">
    <source>
        <dbReference type="ARBA" id="ARBA00022840"/>
    </source>
</evidence>
<dbReference type="InterPro" id="IPR000014">
    <property type="entry name" value="PAS"/>
</dbReference>
<dbReference type="RefSeq" id="WP_238224071.1">
    <property type="nucleotide sequence ID" value="NZ_BAAADH010000005.1"/>
</dbReference>
<keyword evidence="11" id="KW-0418">Kinase</keyword>
<dbReference type="InterPro" id="IPR036890">
    <property type="entry name" value="HATPase_C_sf"/>
</dbReference>
<dbReference type="NCBIfam" id="TIGR00229">
    <property type="entry name" value="sensory_box"/>
    <property type="match status" value="3"/>
</dbReference>
<gene>
    <name evidence="19" type="ORF">LNAOJCKE_1816</name>
</gene>
<evidence type="ECO:0000256" key="2">
    <source>
        <dbReference type="ARBA" id="ARBA00012438"/>
    </source>
</evidence>
<protein>
    <recommendedName>
        <fullName evidence="3">Blue-light-activated histidine kinase</fullName>
        <ecNumber evidence="2">2.7.13.3</ecNumber>
    </recommendedName>
</protein>
<dbReference type="PROSITE" id="PS50112">
    <property type="entry name" value="PAS"/>
    <property type="match status" value="1"/>
</dbReference>
<dbReference type="Pfam" id="PF08448">
    <property type="entry name" value="PAS_4"/>
    <property type="match status" value="1"/>
</dbReference>
<evidence type="ECO:0000256" key="1">
    <source>
        <dbReference type="ARBA" id="ARBA00000085"/>
    </source>
</evidence>
<evidence type="ECO:0000256" key="6">
    <source>
        <dbReference type="ARBA" id="ARBA00022606"/>
    </source>
</evidence>
<dbReference type="InterPro" id="IPR003018">
    <property type="entry name" value="GAF"/>
</dbReference>
<dbReference type="SUPFAM" id="SSF55785">
    <property type="entry name" value="PYP-like sensor domain (PAS domain)"/>
    <property type="match status" value="4"/>
</dbReference>
<dbReference type="EC" id="2.7.13.3" evidence="2"/>
<dbReference type="PANTHER" id="PTHR43304:SF1">
    <property type="entry name" value="PAC DOMAIN-CONTAINING PROTEIN"/>
    <property type="match status" value="1"/>
</dbReference>
<dbReference type="Gene3D" id="3.30.565.10">
    <property type="entry name" value="Histidine kinase-like ATPase, C-terminal domain"/>
    <property type="match status" value="1"/>
</dbReference>
<keyword evidence="13" id="KW-0157">Chromophore</keyword>
<reference evidence="19" key="1">
    <citation type="journal article" date="2021" name="Front. Microbiol.">
        <title>Comprehensive Comparative Genomics and Phenotyping of Methylobacterium Species.</title>
        <authorList>
            <person name="Alessa O."/>
            <person name="Ogura Y."/>
            <person name="Fujitani Y."/>
            <person name="Takami H."/>
            <person name="Hayashi T."/>
            <person name="Sahin N."/>
            <person name="Tani A."/>
        </authorList>
    </citation>
    <scope>NUCLEOTIDE SEQUENCE</scope>
    <source>
        <strain evidence="19">NBRC 15686</strain>
    </source>
</reference>
<feature type="modified residue" description="4-aspartylphosphate" evidence="15">
    <location>
        <position position="1166"/>
    </location>
</feature>
<dbReference type="InterPro" id="IPR001789">
    <property type="entry name" value="Sig_transdc_resp-reg_receiver"/>
</dbReference>
<proteinExistence type="predicted"/>
<evidence type="ECO:0000256" key="3">
    <source>
        <dbReference type="ARBA" id="ARBA00021740"/>
    </source>
</evidence>
<accession>A0ABQ4UFP1</accession>
<dbReference type="InterPro" id="IPR035965">
    <property type="entry name" value="PAS-like_dom_sf"/>
</dbReference>
<evidence type="ECO:0000256" key="11">
    <source>
        <dbReference type="ARBA" id="ARBA00022777"/>
    </source>
</evidence>
<dbReference type="InterPro" id="IPR013655">
    <property type="entry name" value="PAS_fold_3"/>
</dbReference>
<keyword evidence="12" id="KW-0067">ATP-binding</keyword>
<feature type="domain" description="Response regulatory" evidence="16">
    <location>
        <begin position="1116"/>
        <end position="1226"/>
    </location>
</feature>
<dbReference type="InterPro" id="IPR029016">
    <property type="entry name" value="GAF-like_dom_sf"/>
</dbReference>
<evidence type="ECO:0000256" key="5">
    <source>
        <dbReference type="ARBA" id="ARBA00022553"/>
    </source>
</evidence>
<dbReference type="EMBL" id="BPRC01000004">
    <property type="protein sequence ID" value="GJE64610.1"/>
    <property type="molecule type" value="Genomic_DNA"/>
</dbReference>
<evidence type="ECO:0000259" key="17">
    <source>
        <dbReference type="PROSITE" id="PS50112"/>
    </source>
</evidence>
<keyword evidence="6" id="KW-0716">Sensory transduction</keyword>
<comment type="caution">
    <text evidence="19">The sequence shown here is derived from an EMBL/GenBank/DDBJ whole genome shotgun (WGS) entry which is preliminary data.</text>
</comment>
<evidence type="ECO:0000256" key="4">
    <source>
        <dbReference type="ARBA" id="ARBA00022543"/>
    </source>
</evidence>
<dbReference type="Pfam" id="PF01590">
    <property type="entry name" value="GAF"/>
    <property type="match status" value="1"/>
</dbReference>
<keyword evidence="8" id="KW-0288">FMN</keyword>
<dbReference type="InterPro" id="IPR011006">
    <property type="entry name" value="CheY-like_superfamily"/>
</dbReference>
<evidence type="ECO:0000313" key="20">
    <source>
        <dbReference type="Proteomes" id="UP001055039"/>
    </source>
</evidence>
<evidence type="ECO:0000256" key="7">
    <source>
        <dbReference type="ARBA" id="ARBA00022630"/>
    </source>
</evidence>
<dbReference type="CDD" id="cd00130">
    <property type="entry name" value="PAS"/>
    <property type="match status" value="3"/>
</dbReference>
<dbReference type="PROSITE" id="PS50110">
    <property type="entry name" value="RESPONSE_REGULATORY"/>
    <property type="match status" value="1"/>
</dbReference>
<keyword evidence="9" id="KW-0808">Transferase</keyword>
<keyword evidence="14" id="KW-0675">Receptor</keyword>
<keyword evidence="10" id="KW-0547">Nucleotide-binding</keyword>
<dbReference type="PROSITE" id="PS50113">
    <property type="entry name" value="PAC"/>
    <property type="match status" value="3"/>
</dbReference>
<keyword evidence="5 15" id="KW-0597">Phosphoprotein</keyword>
<dbReference type="InterPro" id="IPR000700">
    <property type="entry name" value="PAS-assoc_C"/>
</dbReference>
<evidence type="ECO:0000256" key="14">
    <source>
        <dbReference type="ARBA" id="ARBA00023170"/>
    </source>
</evidence>
<feature type="domain" description="PAC" evidence="18">
    <location>
        <begin position="230"/>
        <end position="283"/>
    </location>
</feature>
<evidence type="ECO:0000256" key="15">
    <source>
        <dbReference type="PROSITE-ProRule" id="PRU00169"/>
    </source>
</evidence>
<dbReference type="SUPFAM" id="SSF52172">
    <property type="entry name" value="CheY-like"/>
    <property type="match status" value="1"/>
</dbReference>
<dbReference type="Pfam" id="PF07536">
    <property type="entry name" value="HWE_HK"/>
    <property type="match status" value="1"/>
</dbReference>
<evidence type="ECO:0000256" key="13">
    <source>
        <dbReference type="ARBA" id="ARBA00022991"/>
    </source>
</evidence>
<dbReference type="Proteomes" id="UP001055039">
    <property type="component" value="Unassembled WGS sequence"/>
</dbReference>
<dbReference type="SMART" id="SM00065">
    <property type="entry name" value="GAF"/>
    <property type="match status" value="2"/>
</dbReference>
<evidence type="ECO:0000259" key="16">
    <source>
        <dbReference type="PROSITE" id="PS50110"/>
    </source>
</evidence>
<dbReference type="InterPro" id="IPR011102">
    <property type="entry name" value="Sig_transdc_His_kinase_HWE"/>
</dbReference>
<dbReference type="Pfam" id="PF08447">
    <property type="entry name" value="PAS_3"/>
    <property type="match status" value="3"/>
</dbReference>
<dbReference type="SMART" id="SM00911">
    <property type="entry name" value="HWE_HK"/>
    <property type="match status" value="1"/>
</dbReference>